<dbReference type="Pfam" id="PF13472">
    <property type="entry name" value="Lipase_GDSL_2"/>
    <property type="match status" value="1"/>
</dbReference>
<evidence type="ECO:0000313" key="4">
    <source>
        <dbReference type="Proteomes" id="UP001223646"/>
    </source>
</evidence>
<name>A0AAW9SVU1_CORAY</name>
<dbReference type="RefSeq" id="WP_284827034.1">
    <property type="nucleotide sequence ID" value="NZ_JASOOY020000001.1"/>
</dbReference>
<feature type="domain" description="SGNH hydrolase-type esterase" evidence="2">
    <location>
        <begin position="39"/>
        <end position="263"/>
    </location>
</feature>
<dbReference type="InterPro" id="IPR013830">
    <property type="entry name" value="SGNH_hydro"/>
</dbReference>
<reference evidence="3" key="2">
    <citation type="submission" date="2024-05" db="EMBL/GenBank/DDBJ databases">
        <authorList>
            <person name="Wolfe A."/>
        </authorList>
    </citation>
    <scope>NUCLEOTIDE SEQUENCE</scope>
    <source>
        <strain evidence="3">UMB1064</strain>
    </source>
</reference>
<dbReference type="AlphaFoldDB" id="A0AAW9SVU1"/>
<keyword evidence="1" id="KW-0732">Signal</keyword>
<feature type="chain" id="PRO_5043611885" evidence="1">
    <location>
        <begin position="32"/>
        <end position="279"/>
    </location>
</feature>
<reference evidence="3" key="1">
    <citation type="submission" date="2023-05" db="EMBL/GenBank/DDBJ databases">
        <authorList>
            <person name="Du J."/>
        </authorList>
    </citation>
    <scope>NUCLEOTIDE SEQUENCE</scope>
    <source>
        <strain evidence="3">UMB1064</strain>
    </source>
</reference>
<dbReference type="InterPro" id="IPR036514">
    <property type="entry name" value="SGNH_hydro_sf"/>
</dbReference>
<sequence length="279" mass="28816">MKNNVVRRAAASAAAASALAASLLTGGVANALPTGNYVAFGDSFAANPGQSDPAVPGRGGCPISVSNIGSHVARETGLELHDYSCNGTTAFMPTQPQKSLMGQVDNAIAQGSLGPATQLVTIYVGANDAMQGAVLPMPVQDDLYTTNVVAAVQKIKAANPTARVMLIGYPAFTSNDPTHYACPVNAAGFAPHIPAAGMHHFEMALQNRQQRAAAESGIGFVNMKEVTHIDVAMCGPDGERQVSAILDTDVASYNMTNHPTFHGSAVTGTTIANVYKSTF</sequence>
<gene>
    <name evidence="3" type="ORF">QP460_000130</name>
</gene>
<comment type="caution">
    <text evidence="3">The sequence shown here is derived from an EMBL/GenBank/DDBJ whole genome shotgun (WGS) entry which is preliminary data.</text>
</comment>
<dbReference type="SUPFAM" id="SSF52266">
    <property type="entry name" value="SGNH hydrolase"/>
    <property type="match status" value="1"/>
</dbReference>
<evidence type="ECO:0000313" key="3">
    <source>
        <dbReference type="EMBL" id="MEO3716003.1"/>
    </source>
</evidence>
<feature type="signal peptide" evidence="1">
    <location>
        <begin position="1"/>
        <end position="31"/>
    </location>
</feature>
<accession>A0AAW9SVU1</accession>
<dbReference type="Gene3D" id="3.40.50.1110">
    <property type="entry name" value="SGNH hydrolase"/>
    <property type="match status" value="1"/>
</dbReference>
<dbReference type="EMBL" id="JASOOY020000001">
    <property type="protein sequence ID" value="MEO3716003.1"/>
    <property type="molecule type" value="Genomic_DNA"/>
</dbReference>
<protein>
    <submittedName>
        <fullName evidence="3">GDSL-type esterase/lipase family protein</fullName>
    </submittedName>
</protein>
<organism evidence="3 4">
    <name type="scientific">Corynebacterium amycolatum</name>
    <dbReference type="NCBI Taxonomy" id="43765"/>
    <lineage>
        <taxon>Bacteria</taxon>
        <taxon>Bacillati</taxon>
        <taxon>Actinomycetota</taxon>
        <taxon>Actinomycetes</taxon>
        <taxon>Mycobacteriales</taxon>
        <taxon>Corynebacteriaceae</taxon>
        <taxon>Corynebacterium</taxon>
    </lineage>
</organism>
<evidence type="ECO:0000259" key="2">
    <source>
        <dbReference type="Pfam" id="PF13472"/>
    </source>
</evidence>
<dbReference type="Proteomes" id="UP001223646">
    <property type="component" value="Unassembled WGS sequence"/>
</dbReference>
<evidence type="ECO:0000256" key="1">
    <source>
        <dbReference type="SAM" id="SignalP"/>
    </source>
</evidence>
<proteinExistence type="predicted"/>